<dbReference type="Proteomes" id="UP000000845">
    <property type="component" value="Chromosome"/>
</dbReference>
<feature type="transmembrane region" description="Helical" evidence="1">
    <location>
        <begin position="34"/>
        <end position="54"/>
    </location>
</feature>
<reference evidence="2 3" key="2">
    <citation type="journal article" date="2010" name="Stand. Genomic Sci.">
        <title>Complete genome sequence of Sebaldella termitidis type strain (NCTC 11300).</title>
        <authorList>
            <person name="Harmon-Smith M."/>
            <person name="Celia L."/>
            <person name="Chertkov O."/>
            <person name="Lapidus A."/>
            <person name="Copeland A."/>
            <person name="Glavina Del Rio T."/>
            <person name="Nolan M."/>
            <person name="Lucas S."/>
            <person name="Tice H."/>
            <person name="Cheng J.F."/>
            <person name="Han C."/>
            <person name="Detter J.C."/>
            <person name="Bruce D."/>
            <person name="Goodwin L."/>
            <person name="Pitluck S."/>
            <person name="Pati A."/>
            <person name="Liolios K."/>
            <person name="Ivanova N."/>
            <person name="Mavromatis K."/>
            <person name="Mikhailova N."/>
            <person name="Chen A."/>
            <person name="Palaniappan K."/>
            <person name="Land M."/>
            <person name="Hauser L."/>
            <person name="Chang Y.J."/>
            <person name="Jeffries C.D."/>
            <person name="Brettin T."/>
            <person name="Goker M."/>
            <person name="Beck B."/>
            <person name="Bristow J."/>
            <person name="Eisen J.A."/>
            <person name="Markowitz V."/>
            <person name="Hugenholtz P."/>
            <person name="Kyrpides N.C."/>
            <person name="Klenk H.P."/>
            <person name="Chen F."/>
        </authorList>
    </citation>
    <scope>NUCLEOTIDE SEQUENCE [LARGE SCALE GENOMIC DNA]</scope>
    <source>
        <strain evidence="3">ATCC 33386 / NCTC 11300</strain>
    </source>
</reference>
<keyword evidence="1" id="KW-1133">Transmembrane helix</keyword>
<dbReference type="KEGG" id="str:Sterm_0520"/>
<dbReference type="AlphaFoldDB" id="D1AN18"/>
<keyword evidence="1" id="KW-0812">Transmembrane</keyword>
<evidence type="ECO:0000313" key="2">
    <source>
        <dbReference type="EMBL" id="ACZ07394.1"/>
    </source>
</evidence>
<evidence type="ECO:0000313" key="3">
    <source>
        <dbReference type="Proteomes" id="UP000000845"/>
    </source>
</evidence>
<dbReference type="Pfam" id="PF04657">
    <property type="entry name" value="DMT_YdcZ"/>
    <property type="match status" value="1"/>
</dbReference>
<dbReference type="eggNOG" id="COG3238">
    <property type="taxonomic scope" value="Bacteria"/>
</dbReference>
<protein>
    <recommendedName>
        <fullName evidence="4">EamA domain-containing protein</fullName>
    </recommendedName>
</protein>
<gene>
    <name evidence="2" type="ordered locus">Sterm_0520</name>
</gene>
<dbReference type="RefSeq" id="WP_012859992.1">
    <property type="nucleotide sequence ID" value="NC_013517.1"/>
</dbReference>
<dbReference type="EMBL" id="CP001739">
    <property type="protein sequence ID" value="ACZ07394.1"/>
    <property type="molecule type" value="Genomic_DNA"/>
</dbReference>
<dbReference type="PANTHER" id="PTHR34821">
    <property type="entry name" value="INNER MEMBRANE PROTEIN YDCZ"/>
    <property type="match status" value="1"/>
</dbReference>
<dbReference type="HOGENOM" id="CLU_068878_6_0_0"/>
<proteinExistence type="predicted"/>
<sequence>MIFSIFCALTAGTAKVLSRSVNSKLSGKTGLLKSTFFNFVSGLLFSIILLIYFHKPQLAGSRHFELWMLLGGVISVSVVFLLSYSLKAVSSVNMTVLLFIGQMSTGLILDFAVNNVFVLNTFIGIIVIGIGLIIQKFI</sequence>
<reference evidence="3" key="1">
    <citation type="submission" date="2009-09" db="EMBL/GenBank/DDBJ databases">
        <title>The complete chromosome of Sebaldella termitidis ATCC 33386.</title>
        <authorList>
            <consortium name="US DOE Joint Genome Institute (JGI-PGF)"/>
            <person name="Lucas S."/>
            <person name="Copeland A."/>
            <person name="Lapidus A."/>
            <person name="Glavina del Rio T."/>
            <person name="Dalin E."/>
            <person name="Tice H."/>
            <person name="Bruce D."/>
            <person name="Goodwin L."/>
            <person name="Pitluck S."/>
            <person name="Kyrpides N."/>
            <person name="Mavromatis K."/>
            <person name="Ivanova N."/>
            <person name="Mikhailova N."/>
            <person name="Sims D."/>
            <person name="Meincke L."/>
            <person name="Brettin T."/>
            <person name="Detter J.C."/>
            <person name="Han C."/>
            <person name="Larimer F."/>
            <person name="Land M."/>
            <person name="Hauser L."/>
            <person name="Markowitz V."/>
            <person name="Cheng J.F."/>
            <person name="Hugenholtz P."/>
            <person name="Woyke T."/>
            <person name="Wu D."/>
            <person name="Eisen J.A."/>
        </authorList>
    </citation>
    <scope>NUCLEOTIDE SEQUENCE [LARGE SCALE GENOMIC DNA]</scope>
    <source>
        <strain evidence="3">ATCC 33386 / NCTC 11300</strain>
    </source>
</reference>
<evidence type="ECO:0000256" key="1">
    <source>
        <dbReference type="SAM" id="Phobius"/>
    </source>
</evidence>
<dbReference type="STRING" id="526218.Sterm_0520"/>
<accession>D1AN18</accession>
<dbReference type="InterPro" id="IPR006750">
    <property type="entry name" value="YdcZ"/>
</dbReference>
<keyword evidence="3" id="KW-1185">Reference proteome</keyword>
<name>D1AN18_SEBTE</name>
<dbReference type="PANTHER" id="PTHR34821:SF2">
    <property type="entry name" value="INNER MEMBRANE PROTEIN YDCZ"/>
    <property type="match status" value="1"/>
</dbReference>
<feature type="transmembrane region" description="Helical" evidence="1">
    <location>
        <begin position="66"/>
        <end position="86"/>
    </location>
</feature>
<feature type="transmembrane region" description="Helical" evidence="1">
    <location>
        <begin position="116"/>
        <end position="134"/>
    </location>
</feature>
<dbReference type="GO" id="GO:0005886">
    <property type="term" value="C:plasma membrane"/>
    <property type="evidence" value="ECO:0007669"/>
    <property type="project" value="TreeGrafter"/>
</dbReference>
<keyword evidence="1" id="KW-0472">Membrane</keyword>
<evidence type="ECO:0008006" key="4">
    <source>
        <dbReference type="Google" id="ProtNLM"/>
    </source>
</evidence>
<organism evidence="2 3">
    <name type="scientific">Sebaldella termitidis (strain ATCC 33386 / NCTC 11300)</name>
    <dbReference type="NCBI Taxonomy" id="526218"/>
    <lineage>
        <taxon>Bacteria</taxon>
        <taxon>Fusobacteriati</taxon>
        <taxon>Fusobacteriota</taxon>
        <taxon>Fusobacteriia</taxon>
        <taxon>Fusobacteriales</taxon>
        <taxon>Leptotrichiaceae</taxon>
        <taxon>Sebaldella</taxon>
    </lineage>
</organism>